<dbReference type="Gene3D" id="3.60.21.10">
    <property type="match status" value="1"/>
</dbReference>
<feature type="domain" description="Calcineurin-like phosphoesterase" evidence="2">
    <location>
        <begin position="4"/>
        <end position="201"/>
    </location>
</feature>
<dbReference type="RefSeq" id="WP_147048323.1">
    <property type="nucleotide sequence ID" value="NZ_BJZV01000025.1"/>
</dbReference>
<dbReference type="InterPro" id="IPR050535">
    <property type="entry name" value="DNA_Repair-Maintenance_Comp"/>
</dbReference>
<dbReference type="InterPro" id="IPR029052">
    <property type="entry name" value="Metallo-depent_PP-like"/>
</dbReference>
<name>A0A512JPM5_9HYPH</name>
<protein>
    <submittedName>
        <fullName evidence="3">Serine/threonine phosphatase</fullName>
    </submittedName>
</protein>
<dbReference type="Proteomes" id="UP000321750">
    <property type="component" value="Unassembled WGS sequence"/>
</dbReference>
<dbReference type="InterPro" id="IPR041796">
    <property type="entry name" value="Mre11_N"/>
</dbReference>
<dbReference type="PANTHER" id="PTHR30337">
    <property type="entry name" value="COMPONENT OF ATP-DEPENDENT DSDNA EXONUCLEASE"/>
    <property type="match status" value="1"/>
</dbReference>
<sequence length="422" mass="45846">MAYRFVHAADIHLDSPLRSLALRNPDLAALIGDATRQALTAIVDLCLDERVDALLLAGDLYDGEQTSMKTARFLADQIRRLHEGGIRVFVIRGNHDALSKITKELVFPETVTVFGGRAETIAIDRDGSHFPVAIHGLSFSQAQAPESLLAKYRSPVEGAVNIGILHTSLSGALGHDPYAPCSPADLRATGFRYWALGHIHRRSVTEGDCTIVMPGMPQGRDINEAGAKSVTLVTIGDDRAIRVEERAIGIAQFERVSVDVTGITEWREMIGAVGRALERARAAVASRHLVARLRLTGATLLAWRMRRDGDLLKAEAEARAGLVGACWVEKLEIACVPMEEGTAGSSAPLHELRRLIDDEVLGSDAFRRELGLIADELKAQLPPECRDSFGTDEAGFEALLARHAREGTDEVLARLHALDEQG</sequence>
<proteinExistence type="predicted"/>
<keyword evidence="4" id="KW-1185">Reference proteome</keyword>
<evidence type="ECO:0000313" key="3">
    <source>
        <dbReference type="EMBL" id="GEP11915.1"/>
    </source>
</evidence>
<dbReference type="Pfam" id="PF00149">
    <property type="entry name" value="Metallophos"/>
    <property type="match status" value="1"/>
</dbReference>
<dbReference type="EMBL" id="BJZV01000025">
    <property type="protein sequence ID" value="GEP11915.1"/>
    <property type="molecule type" value="Genomic_DNA"/>
</dbReference>
<dbReference type="GO" id="GO:0016787">
    <property type="term" value="F:hydrolase activity"/>
    <property type="evidence" value="ECO:0007669"/>
    <property type="project" value="UniProtKB-KW"/>
</dbReference>
<dbReference type="CDD" id="cd00840">
    <property type="entry name" value="MPP_Mre11_N"/>
    <property type="match status" value="1"/>
</dbReference>
<evidence type="ECO:0000259" key="2">
    <source>
        <dbReference type="Pfam" id="PF00149"/>
    </source>
</evidence>
<organism evidence="3 4">
    <name type="scientific">Methylobacterium gnaphalii</name>
    <dbReference type="NCBI Taxonomy" id="1010610"/>
    <lineage>
        <taxon>Bacteria</taxon>
        <taxon>Pseudomonadati</taxon>
        <taxon>Pseudomonadota</taxon>
        <taxon>Alphaproteobacteria</taxon>
        <taxon>Hyphomicrobiales</taxon>
        <taxon>Methylobacteriaceae</taxon>
        <taxon>Methylobacterium</taxon>
    </lineage>
</organism>
<dbReference type="PANTHER" id="PTHR30337:SF7">
    <property type="entry name" value="PHOSPHOESTERASE"/>
    <property type="match status" value="1"/>
</dbReference>
<dbReference type="InterPro" id="IPR004843">
    <property type="entry name" value="Calcineurin-like_PHP"/>
</dbReference>
<accession>A0A512JPM5</accession>
<reference evidence="3 4" key="1">
    <citation type="submission" date="2019-07" db="EMBL/GenBank/DDBJ databases">
        <title>Whole genome shotgun sequence of Methylobacterium gnaphalii NBRC 107716.</title>
        <authorList>
            <person name="Hosoyama A."/>
            <person name="Uohara A."/>
            <person name="Ohji S."/>
            <person name="Ichikawa N."/>
        </authorList>
    </citation>
    <scope>NUCLEOTIDE SEQUENCE [LARGE SCALE GENOMIC DNA]</scope>
    <source>
        <strain evidence="3 4">NBRC 107716</strain>
    </source>
</reference>
<evidence type="ECO:0000256" key="1">
    <source>
        <dbReference type="ARBA" id="ARBA00022801"/>
    </source>
</evidence>
<dbReference type="SUPFAM" id="SSF56300">
    <property type="entry name" value="Metallo-dependent phosphatases"/>
    <property type="match status" value="1"/>
</dbReference>
<keyword evidence="1" id="KW-0378">Hydrolase</keyword>
<evidence type="ECO:0000313" key="4">
    <source>
        <dbReference type="Proteomes" id="UP000321750"/>
    </source>
</evidence>
<gene>
    <name evidence="3" type="ORF">MGN01_37600</name>
</gene>
<dbReference type="OrthoDB" id="9773856at2"/>
<comment type="caution">
    <text evidence="3">The sequence shown here is derived from an EMBL/GenBank/DDBJ whole genome shotgun (WGS) entry which is preliminary data.</text>
</comment>
<dbReference type="AlphaFoldDB" id="A0A512JPM5"/>